<feature type="region of interest" description="Disordered" evidence="3">
    <location>
        <begin position="158"/>
        <end position="184"/>
    </location>
</feature>
<comment type="caution">
    <text evidence="5">The sequence shown here is derived from an EMBL/GenBank/DDBJ whole genome shotgun (WGS) entry which is preliminary data.</text>
</comment>
<dbReference type="InterPro" id="IPR036864">
    <property type="entry name" value="Zn2-C6_fun-type_DNA-bd_sf"/>
</dbReference>
<evidence type="ECO:0000256" key="1">
    <source>
        <dbReference type="ARBA" id="ARBA00022723"/>
    </source>
</evidence>
<dbReference type="SUPFAM" id="SSF57701">
    <property type="entry name" value="Zn2/Cys6 DNA-binding domain"/>
    <property type="match status" value="1"/>
</dbReference>
<accession>A0ABQ8G0I2</accession>
<feature type="compositionally biased region" description="Polar residues" evidence="3">
    <location>
        <begin position="77"/>
        <end position="91"/>
    </location>
</feature>
<dbReference type="InterPro" id="IPR001138">
    <property type="entry name" value="Zn2Cys6_DnaBD"/>
</dbReference>
<dbReference type="Pfam" id="PF00172">
    <property type="entry name" value="Zn_clus"/>
    <property type="match status" value="1"/>
</dbReference>
<dbReference type="PROSITE" id="PS00463">
    <property type="entry name" value="ZN2_CY6_FUNGAL_1"/>
    <property type="match status" value="1"/>
</dbReference>
<dbReference type="Gene3D" id="4.10.240.10">
    <property type="entry name" value="Zn(2)-C6 fungal-type DNA-binding domain"/>
    <property type="match status" value="1"/>
</dbReference>
<dbReference type="PROSITE" id="PS50048">
    <property type="entry name" value="ZN2_CY6_FUNGAL_2"/>
    <property type="match status" value="1"/>
</dbReference>
<name>A0ABQ8G0I2_9PEZI</name>
<reference evidence="5 6" key="1">
    <citation type="journal article" date="2021" name="Nat. Commun.">
        <title>Genetic determinants of endophytism in the Arabidopsis root mycobiome.</title>
        <authorList>
            <person name="Mesny F."/>
            <person name="Miyauchi S."/>
            <person name="Thiergart T."/>
            <person name="Pickel B."/>
            <person name="Atanasova L."/>
            <person name="Karlsson M."/>
            <person name="Huettel B."/>
            <person name="Barry K.W."/>
            <person name="Haridas S."/>
            <person name="Chen C."/>
            <person name="Bauer D."/>
            <person name="Andreopoulos W."/>
            <person name="Pangilinan J."/>
            <person name="LaButti K."/>
            <person name="Riley R."/>
            <person name="Lipzen A."/>
            <person name="Clum A."/>
            <person name="Drula E."/>
            <person name="Henrissat B."/>
            <person name="Kohler A."/>
            <person name="Grigoriev I.V."/>
            <person name="Martin F.M."/>
            <person name="Hacquard S."/>
        </authorList>
    </citation>
    <scope>NUCLEOTIDE SEQUENCE [LARGE SCALE GENOMIC DNA]</scope>
    <source>
        <strain evidence="5 6">MPI-SDFR-AT-0080</strain>
    </source>
</reference>
<dbReference type="Proteomes" id="UP000774617">
    <property type="component" value="Unassembled WGS sequence"/>
</dbReference>
<evidence type="ECO:0000256" key="3">
    <source>
        <dbReference type="SAM" id="MobiDB-lite"/>
    </source>
</evidence>
<evidence type="ECO:0000259" key="4">
    <source>
        <dbReference type="PROSITE" id="PS50048"/>
    </source>
</evidence>
<dbReference type="EMBL" id="JAGTJR010000039">
    <property type="protein sequence ID" value="KAH7033992.1"/>
    <property type="molecule type" value="Genomic_DNA"/>
</dbReference>
<feature type="domain" description="Zn(2)-C6 fungal-type" evidence="4">
    <location>
        <begin position="30"/>
        <end position="59"/>
    </location>
</feature>
<evidence type="ECO:0000256" key="2">
    <source>
        <dbReference type="ARBA" id="ARBA00023242"/>
    </source>
</evidence>
<dbReference type="CDD" id="cd00067">
    <property type="entry name" value="GAL4"/>
    <property type="match status" value="1"/>
</dbReference>
<sequence length="768" mass="85387">MDAAPKRQKNSSVRFCERVGTHPPSKVGRACQRCRRHKSRCDLFRPCTLCLRADVECVSDSLRNAQPHAKRRRRDGTQSSGIANNRSTSSFDPIVPESATVSSRSPSSPQDAADGNTARQEARPVEGSSNEGDYGEVESTMGITRTIFQLGSQNIDNRITSAIPDGNDPAHGGAQDPDHRQQRPISSIIGYDLPPRRVMDLLLEEYFKSVHWFSLVIYEPLFRKEYEAVADGFSNPSRKGFLMLLTIVLGIAAWYRSQRALAEDPENTEDWGYWSLKLIGCTESRLFELIEQSSLTSVQICVLLGSYGVYHGKPNSSFALLGAAIRIAQALGLHREPPRQWFEVREERKRVWWTIYTWDRFASITYGRPLGINEKDCDVSMPSDVSENPIFGDPGESSPASICYSAYQRELNKLYLIASPMIETIFGIRSSGPLNATARNTHSALITVIHEKLRDWSQCLPSHLVFKFDEDCQLHPDRASKAHRLQSLSLQLSYDSIVIVLHRPFLAQHIKRLPKAFYNRLPDFHSASPAADSPQYSLAPDISSSESWWSAAVRTSRVTELPHLAQLATESHLVAFLAINLFNSAIVMAVCALSDPLSDRAQEAKRNITRIYRLQELLARRSKLSMQSNHVLQDVIRVLLHREAEAMLTSVVEPSGLAGNGANSSEPPSGAVQRSVEDTLRLPLSIPKDNSDSARLLSMQEIFTAPNVGTVDSRLTSQDVLQGVPGAQDTIDSQSNGGLSYSTSLLDGTMSGMYSENDLYWIWGPIIG</sequence>
<dbReference type="Pfam" id="PF04082">
    <property type="entry name" value="Fungal_trans"/>
    <property type="match status" value="1"/>
</dbReference>
<feature type="region of interest" description="Disordered" evidence="3">
    <location>
        <begin position="655"/>
        <end position="674"/>
    </location>
</feature>
<protein>
    <submittedName>
        <fullName evidence="5">C6 transcription factor</fullName>
    </submittedName>
</protein>
<proteinExistence type="predicted"/>
<keyword evidence="6" id="KW-1185">Reference proteome</keyword>
<feature type="region of interest" description="Disordered" evidence="3">
    <location>
        <begin position="65"/>
        <end position="136"/>
    </location>
</feature>
<keyword evidence="2" id="KW-0539">Nucleus</keyword>
<dbReference type="InterPro" id="IPR007219">
    <property type="entry name" value="XnlR_reg_dom"/>
</dbReference>
<evidence type="ECO:0000313" key="6">
    <source>
        <dbReference type="Proteomes" id="UP000774617"/>
    </source>
</evidence>
<dbReference type="PANTHER" id="PTHR46910:SF8">
    <property type="entry name" value="ZN(II)2CYS6 TRANSCRIPTION FACTOR (EUROFUNG)"/>
    <property type="match status" value="1"/>
</dbReference>
<organism evidence="5 6">
    <name type="scientific">Macrophomina phaseolina</name>
    <dbReference type="NCBI Taxonomy" id="35725"/>
    <lineage>
        <taxon>Eukaryota</taxon>
        <taxon>Fungi</taxon>
        <taxon>Dikarya</taxon>
        <taxon>Ascomycota</taxon>
        <taxon>Pezizomycotina</taxon>
        <taxon>Dothideomycetes</taxon>
        <taxon>Dothideomycetes incertae sedis</taxon>
        <taxon>Botryosphaeriales</taxon>
        <taxon>Botryosphaeriaceae</taxon>
        <taxon>Macrophomina</taxon>
    </lineage>
</organism>
<evidence type="ECO:0000313" key="5">
    <source>
        <dbReference type="EMBL" id="KAH7033992.1"/>
    </source>
</evidence>
<keyword evidence="1" id="KW-0479">Metal-binding</keyword>
<dbReference type="SMART" id="SM00906">
    <property type="entry name" value="Fungal_trans"/>
    <property type="match status" value="1"/>
</dbReference>
<dbReference type="InterPro" id="IPR050987">
    <property type="entry name" value="AtrR-like"/>
</dbReference>
<dbReference type="SMART" id="SM00066">
    <property type="entry name" value="GAL4"/>
    <property type="match status" value="1"/>
</dbReference>
<dbReference type="PANTHER" id="PTHR46910">
    <property type="entry name" value="TRANSCRIPTION FACTOR PDR1"/>
    <property type="match status" value="1"/>
</dbReference>
<feature type="compositionally biased region" description="Low complexity" evidence="3">
    <location>
        <begin position="96"/>
        <end position="113"/>
    </location>
</feature>
<dbReference type="CDD" id="cd12148">
    <property type="entry name" value="fungal_TF_MHR"/>
    <property type="match status" value="1"/>
</dbReference>
<gene>
    <name evidence="5" type="ORF">B0J12DRAFT_279371</name>
</gene>